<dbReference type="Proteomes" id="UP000777482">
    <property type="component" value="Unassembled WGS sequence"/>
</dbReference>
<keyword evidence="4" id="KW-1185">Reference proteome</keyword>
<accession>A0A9P6W0V7</accession>
<dbReference type="EMBL" id="PUHQ01000034">
    <property type="protein sequence ID" value="KAG0661511.1"/>
    <property type="molecule type" value="Genomic_DNA"/>
</dbReference>
<dbReference type="GO" id="GO:0005634">
    <property type="term" value="C:nucleus"/>
    <property type="evidence" value="ECO:0007669"/>
    <property type="project" value="TreeGrafter"/>
</dbReference>
<dbReference type="PROSITE" id="PS51143">
    <property type="entry name" value="MT_A70"/>
    <property type="match status" value="1"/>
</dbReference>
<proteinExistence type="inferred from homology"/>
<feature type="region of interest" description="Disordered" evidence="2">
    <location>
        <begin position="435"/>
        <end position="472"/>
    </location>
</feature>
<evidence type="ECO:0000256" key="2">
    <source>
        <dbReference type="SAM" id="MobiDB-lite"/>
    </source>
</evidence>
<dbReference type="InterPro" id="IPR007757">
    <property type="entry name" value="MT-A70-like"/>
</dbReference>
<dbReference type="GO" id="GO:0008168">
    <property type="term" value="F:methyltransferase activity"/>
    <property type="evidence" value="ECO:0007669"/>
    <property type="project" value="TreeGrafter"/>
</dbReference>
<evidence type="ECO:0000256" key="1">
    <source>
        <dbReference type="PROSITE-ProRule" id="PRU00489"/>
    </source>
</evidence>
<comment type="similarity">
    <text evidence="1">Belongs to the MT-A70-like family.</text>
</comment>
<feature type="compositionally biased region" description="Basic residues" evidence="2">
    <location>
        <begin position="69"/>
        <end position="78"/>
    </location>
</feature>
<feature type="compositionally biased region" description="Basic and acidic residues" evidence="2">
    <location>
        <begin position="82"/>
        <end position="111"/>
    </location>
</feature>
<protein>
    <recommendedName>
        <fullName evidence="5">MT-A70-domain-containing protein</fullName>
    </recommendedName>
</protein>
<comment type="caution">
    <text evidence="3">The sequence shown here is derived from an EMBL/GenBank/DDBJ whole genome shotgun (WGS) entry which is preliminary data.</text>
</comment>
<dbReference type="PANTHER" id="PTHR12829">
    <property type="entry name" value="N6-ADENOSINE-METHYLTRANSFERASE"/>
    <property type="match status" value="1"/>
</dbReference>
<feature type="region of interest" description="Disordered" evidence="2">
    <location>
        <begin position="50"/>
        <end position="111"/>
    </location>
</feature>
<dbReference type="Pfam" id="PF05063">
    <property type="entry name" value="MT-A70"/>
    <property type="match status" value="1"/>
</dbReference>
<dbReference type="OrthoDB" id="61116at2759"/>
<dbReference type="PANTHER" id="PTHR12829:SF4">
    <property type="entry name" value="N(6)-ADENINE-SPECIFIC METHYLTRANSFERASE METTL4"/>
    <property type="match status" value="1"/>
</dbReference>
<reference evidence="3 4" key="1">
    <citation type="submission" date="2020-11" db="EMBL/GenBank/DDBJ databases">
        <title>Kefir isolates.</title>
        <authorList>
            <person name="Marcisauskas S."/>
            <person name="Kim Y."/>
            <person name="Blasche S."/>
        </authorList>
    </citation>
    <scope>NUCLEOTIDE SEQUENCE [LARGE SCALE GENOMIC DNA]</scope>
    <source>
        <strain evidence="3 4">KR</strain>
    </source>
</reference>
<dbReference type="AlphaFoldDB" id="A0A9P6W0V7"/>
<evidence type="ECO:0008006" key="5">
    <source>
        <dbReference type="Google" id="ProtNLM"/>
    </source>
</evidence>
<evidence type="ECO:0000313" key="3">
    <source>
        <dbReference type="EMBL" id="KAG0661511.1"/>
    </source>
</evidence>
<sequence length="507" mass="55167">MQSSVLHTADVPTFDQKTGQLALTSHHLLSAPASIVAAYSAGGTLLFDSPPAQPYQQRTAVDGDANHEQRKRKRRRTTRALPPDEHSSPADWIRHREREQDRTTTDRESDAHHAGIAPELQNAIEAVQSGHAATEEEGDDDGDERWTGVKRGYEWRRSDDADARTELDLVGLASGAAAAALAPEGRLALSDDEASVDAASLIGRVVTNERKSEAKLHLTTAAADPLASLCIPPSSGFLLSDMATWSNPASGIADLGRTKGGWDVLLIESVPFPATAVYLLPGLSASYETFDPYDLWKLDVPALLGDKPAVVAVWLTNRVKFRRLVKDKLFPAWRVRNVAEWYWVKIASKTGEPVWPLSAQHRRCYEGLLVGHYVPSSAGESPPRPTIPRRKVFLSTPIGHSRKPFILDLLRPYLVDQSRPPNVLELFARMTLAGSGPTLPSHPAHGTEEEEAAAEATGAQTEEKQSPAPPRGFFLAVGNEAVKFIVIDQDRPGGVKGWIRVADSSTG</sequence>
<evidence type="ECO:0000313" key="4">
    <source>
        <dbReference type="Proteomes" id="UP000777482"/>
    </source>
</evidence>
<name>A0A9P6W0V7_RHOMI</name>
<gene>
    <name evidence="3" type="ORF">C6P46_003923</name>
</gene>
<organism evidence="3 4">
    <name type="scientific">Rhodotorula mucilaginosa</name>
    <name type="common">Yeast</name>
    <name type="synonym">Rhodotorula rubra</name>
    <dbReference type="NCBI Taxonomy" id="5537"/>
    <lineage>
        <taxon>Eukaryota</taxon>
        <taxon>Fungi</taxon>
        <taxon>Dikarya</taxon>
        <taxon>Basidiomycota</taxon>
        <taxon>Pucciniomycotina</taxon>
        <taxon>Microbotryomycetes</taxon>
        <taxon>Sporidiobolales</taxon>
        <taxon>Sporidiobolaceae</taxon>
        <taxon>Rhodotorula</taxon>
    </lineage>
</organism>